<sequence>MKNQLTKSIAVSLLALSVWNCKTSDPDPIPYDLGVYILNSGNFSSNNGTISFLTRSSKTVATNIFQAANPSLGLSGGIQGYTEINGKGLILVDNSSTGQDKVEIVEVGTFKSRATLKTPDIENPRQVIQVGLNKAYISCWDVSGDYSAGTFYKDPGYIAVVDLNTSTVIKKIPAVKGVEKMVVSGTEAFVGSTTYSGDKTLLVIDLNTDTEKQRIAFGSTPEPIALDANGKLWLQAGNDLVQIDPVTRLVAKRLTFAAMPGSVIISTDKRSFYYTLSGKTYNLSIDATTTSGNQVIARSFSALGIDPQTRQIYGSQNPLLYTQAGYVLRYESTGTLIDSVKAEIAPTGFYFR</sequence>
<dbReference type="InterPro" id="IPR051200">
    <property type="entry name" value="Host-pathogen_enzymatic-act"/>
</dbReference>
<dbReference type="InterPro" id="IPR015943">
    <property type="entry name" value="WD40/YVTN_repeat-like_dom_sf"/>
</dbReference>
<dbReference type="SUPFAM" id="SSF50969">
    <property type="entry name" value="YVTN repeat-like/Quinoprotein amine dehydrogenase"/>
    <property type="match status" value="1"/>
</dbReference>
<dbReference type="OrthoDB" id="9773938at2"/>
<dbReference type="PANTHER" id="PTHR47197:SF3">
    <property type="entry name" value="DIHYDRO-HEME D1 DEHYDROGENASE"/>
    <property type="match status" value="1"/>
</dbReference>
<evidence type="ECO:0000313" key="2">
    <source>
        <dbReference type="Proteomes" id="UP000198598"/>
    </source>
</evidence>
<dbReference type="InterPro" id="IPR011044">
    <property type="entry name" value="Quino_amine_DH_bsu"/>
</dbReference>
<proteinExistence type="predicted"/>
<dbReference type="Pfam" id="PF16819">
    <property type="entry name" value="DUF5074"/>
    <property type="match status" value="1"/>
</dbReference>
<dbReference type="EMBL" id="FOLQ01000005">
    <property type="protein sequence ID" value="SFD50260.1"/>
    <property type="molecule type" value="Genomic_DNA"/>
</dbReference>
<dbReference type="RefSeq" id="WP_093827708.1">
    <property type="nucleotide sequence ID" value="NZ_FOLQ01000005.1"/>
</dbReference>
<accession>A0A1I1T4G8</accession>
<gene>
    <name evidence="1" type="ORF">SAMN05216167_105240</name>
</gene>
<reference evidence="1 2" key="1">
    <citation type="submission" date="2016-10" db="EMBL/GenBank/DDBJ databases">
        <authorList>
            <person name="de Groot N.N."/>
        </authorList>
    </citation>
    <scope>NUCLEOTIDE SEQUENCE [LARGE SCALE GENOMIC DNA]</scope>
    <source>
        <strain evidence="1 2">DSM 26130</strain>
    </source>
</reference>
<protein>
    <recommendedName>
        <fullName evidence="3">DUF5074 domain-containing protein</fullName>
    </recommendedName>
</protein>
<dbReference type="InterPro" id="IPR031815">
    <property type="entry name" value="DUF5074"/>
</dbReference>
<name>A0A1I1T4G8_9BACT</name>
<dbReference type="AlphaFoldDB" id="A0A1I1T4G8"/>
<evidence type="ECO:0008006" key="3">
    <source>
        <dbReference type="Google" id="ProtNLM"/>
    </source>
</evidence>
<dbReference type="PANTHER" id="PTHR47197">
    <property type="entry name" value="PROTEIN NIRF"/>
    <property type="match status" value="1"/>
</dbReference>
<dbReference type="Gene3D" id="2.130.10.10">
    <property type="entry name" value="YVTN repeat-like/Quinoprotein amine dehydrogenase"/>
    <property type="match status" value="1"/>
</dbReference>
<dbReference type="STRING" id="662367.SAMN05216167_105240"/>
<dbReference type="Proteomes" id="UP000198598">
    <property type="component" value="Unassembled WGS sequence"/>
</dbReference>
<organism evidence="1 2">
    <name type="scientific">Spirosoma endophyticum</name>
    <dbReference type="NCBI Taxonomy" id="662367"/>
    <lineage>
        <taxon>Bacteria</taxon>
        <taxon>Pseudomonadati</taxon>
        <taxon>Bacteroidota</taxon>
        <taxon>Cytophagia</taxon>
        <taxon>Cytophagales</taxon>
        <taxon>Cytophagaceae</taxon>
        <taxon>Spirosoma</taxon>
    </lineage>
</organism>
<evidence type="ECO:0000313" key="1">
    <source>
        <dbReference type="EMBL" id="SFD50260.1"/>
    </source>
</evidence>
<keyword evidence="2" id="KW-1185">Reference proteome</keyword>